<evidence type="ECO:0000313" key="6">
    <source>
        <dbReference type="EMBL" id="TWB24818.1"/>
    </source>
</evidence>
<dbReference type="PROSITE" id="PS50850">
    <property type="entry name" value="MFS"/>
    <property type="match status" value="1"/>
</dbReference>
<dbReference type="PANTHER" id="PTHR11360:SF290">
    <property type="entry name" value="MONOCARBOXYLATE MFS PERMEASE"/>
    <property type="match status" value="1"/>
</dbReference>
<dbReference type="Pfam" id="PF07690">
    <property type="entry name" value="MFS_1"/>
    <property type="match status" value="1"/>
</dbReference>
<feature type="transmembrane region" description="Helical" evidence="4">
    <location>
        <begin position="259"/>
        <end position="282"/>
    </location>
</feature>
<dbReference type="GO" id="GO:0022857">
    <property type="term" value="F:transmembrane transporter activity"/>
    <property type="evidence" value="ECO:0007669"/>
    <property type="project" value="InterPro"/>
</dbReference>
<protein>
    <submittedName>
        <fullName evidence="6">Sugar phosphate permease</fullName>
    </submittedName>
</protein>
<dbReference type="Gene3D" id="1.20.1250.20">
    <property type="entry name" value="MFS general substrate transporter like domains"/>
    <property type="match status" value="2"/>
</dbReference>
<feature type="transmembrane region" description="Helical" evidence="4">
    <location>
        <begin position="69"/>
        <end position="90"/>
    </location>
</feature>
<accession>A0A560FT51</accession>
<feature type="transmembrane region" description="Helical" evidence="4">
    <location>
        <begin position="158"/>
        <end position="180"/>
    </location>
</feature>
<dbReference type="SUPFAM" id="SSF103473">
    <property type="entry name" value="MFS general substrate transporter"/>
    <property type="match status" value="1"/>
</dbReference>
<organism evidence="6 7">
    <name type="scientific">Nitrospirillum amazonense</name>
    <dbReference type="NCBI Taxonomy" id="28077"/>
    <lineage>
        <taxon>Bacteria</taxon>
        <taxon>Pseudomonadati</taxon>
        <taxon>Pseudomonadota</taxon>
        <taxon>Alphaproteobacteria</taxon>
        <taxon>Rhodospirillales</taxon>
        <taxon>Azospirillaceae</taxon>
        <taxon>Nitrospirillum</taxon>
    </lineage>
</organism>
<feature type="transmembrane region" description="Helical" evidence="4">
    <location>
        <begin position="126"/>
        <end position="146"/>
    </location>
</feature>
<reference evidence="6 7" key="1">
    <citation type="submission" date="2019-06" db="EMBL/GenBank/DDBJ databases">
        <title>Genomic Encyclopedia of Type Strains, Phase IV (KMG-V): Genome sequencing to study the core and pangenomes of soil and plant-associated prokaryotes.</title>
        <authorList>
            <person name="Whitman W."/>
        </authorList>
    </citation>
    <scope>NUCLEOTIDE SEQUENCE [LARGE SCALE GENOMIC DNA]</scope>
    <source>
        <strain evidence="6 7">BR 11880</strain>
    </source>
</reference>
<feature type="domain" description="Major facilitator superfamily (MFS) profile" evidence="5">
    <location>
        <begin position="34"/>
        <end position="439"/>
    </location>
</feature>
<feature type="transmembrane region" description="Helical" evidence="4">
    <location>
        <begin position="294"/>
        <end position="316"/>
    </location>
</feature>
<dbReference type="PANTHER" id="PTHR11360">
    <property type="entry name" value="MONOCARBOXYLATE TRANSPORTER"/>
    <property type="match status" value="1"/>
</dbReference>
<feature type="transmembrane region" description="Helical" evidence="4">
    <location>
        <begin position="186"/>
        <end position="210"/>
    </location>
</feature>
<evidence type="ECO:0000256" key="2">
    <source>
        <dbReference type="ARBA" id="ARBA00022989"/>
    </source>
</evidence>
<dbReference type="AlphaFoldDB" id="A0A560FT51"/>
<gene>
    <name evidence="6" type="ORF">FBZ89_101444</name>
</gene>
<name>A0A560FT51_9PROT</name>
<dbReference type="CDD" id="cd17355">
    <property type="entry name" value="MFS_YcxA_like"/>
    <property type="match status" value="1"/>
</dbReference>
<dbReference type="EMBL" id="VITN01000001">
    <property type="protein sequence ID" value="TWB24818.1"/>
    <property type="molecule type" value="Genomic_DNA"/>
</dbReference>
<dbReference type="InterPro" id="IPR050327">
    <property type="entry name" value="Proton-linked_MCT"/>
</dbReference>
<evidence type="ECO:0000259" key="5">
    <source>
        <dbReference type="PROSITE" id="PS50850"/>
    </source>
</evidence>
<dbReference type="OrthoDB" id="146345at2"/>
<proteinExistence type="predicted"/>
<comment type="caution">
    <text evidence="6">The sequence shown here is derived from an EMBL/GenBank/DDBJ whole genome shotgun (WGS) entry which is preliminary data.</text>
</comment>
<dbReference type="InterPro" id="IPR011701">
    <property type="entry name" value="MFS"/>
</dbReference>
<evidence type="ECO:0000313" key="7">
    <source>
        <dbReference type="Proteomes" id="UP000319859"/>
    </source>
</evidence>
<sequence length="447" mass="47147">MTDVIAPKNSYGSAPPLARHLARRVDGRIHYGWVAAALAFTTLLVGAGVRAAPGVLFVPLEQALGWDRATIAAAVSLNIFLYGFMGPFAAALMQAVGVRRTILTGLGLLAVTTITSTLMTRPWQMMLFWGLLVGLGTGLTSMTLAATVVNRWFIKQRGLVMGLLTASSATGQLVFLPGMAALATHFGWQAVGLTVGGAALALVPLVALLLPDSPRAVGLAPLGGTLEDELPPIGARGASSNPIVIAFTTLGRASRSVDFWLLFGSFFVCGLSTNGLIGTHLISACFDQGIPEVAAASLLALMGLFDLVGTTGSGWLSDRVDSRKLLFWYYGLRGLSLFYLPLSGFSLYGLSVFAAFYGLDWIATVPPTVRLVTDRFGRRDAPVVFGWVGAGHQMGAALAAYGTGIIRTEWGSYFPAFQVAGLACVLTAIMVLFINRRRNSATLAAAE</sequence>
<evidence type="ECO:0000256" key="4">
    <source>
        <dbReference type="SAM" id="Phobius"/>
    </source>
</evidence>
<dbReference type="Proteomes" id="UP000319859">
    <property type="component" value="Unassembled WGS sequence"/>
</dbReference>
<evidence type="ECO:0000256" key="1">
    <source>
        <dbReference type="ARBA" id="ARBA00022692"/>
    </source>
</evidence>
<feature type="transmembrane region" description="Helical" evidence="4">
    <location>
        <begin position="413"/>
        <end position="434"/>
    </location>
</feature>
<dbReference type="InterPro" id="IPR036259">
    <property type="entry name" value="MFS_trans_sf"/>
</dbReference>
<feature type="transmembrane region" description="Helical" evidence="4">
    <location>
        <begin position="337"/>
        <end position="359"/>
    </location>
</feature>
<dbReference type="InterPro" id="IPR020846">
    <property type="entry name" value="MFS_dom"/>
</dbReference>
<keyword evidence="3 4" id="KW-0472">Membrane</keyword>
<keyword evidence="1 4" id="KW-0812">Transmembrane</keyword>
<keyword evidence="2 4" id="KW-1133">Transmembrane helix</keyword>
<evidence type="ECO:0000256" key="3">
    <source>
        <dbReference type="ARBA" id="ARBA00023136"/>
    </source>
</evidence>
<feature type="transmembrane region" description="Helical" evidence="4">
    <location>
        <begin position="29"/>
        <end position="49"/>
    </location>
</feature>
<dbReference type="RefSeq" id="WP_145748381.1">
    <property type="nucleotide sequence ID" value="NZ_VITN01000001.1"/>
</dbReference>